<dbReference type="EMBL" id="MU155149">
    <property type="protein sequence ID" value="KAF9483846.1"/>
    <property type="molecule type" value="Genomic_DNA"/>
</dbReference>
<feature type="region of interest" description="Disordered" evidence="1">
    <location>
        <begin position="80"/>
        <end position="110"/>
    </location>
</feature>
<comment type="caution">
    <text evidence="2">The sequence shown here is derived from an EMBL/GenBank/DDBJ whole genome shotgun (WGS) entry which is preliminary data.</text>
</comment>
<gene>
    <name evidence="2" type="ORF">BDN70DRAFT_873229</name>
</gene>
<dbReference type="OrthoDB" id="3242721at2759"/>
<evidence type="ECO:0000256" key="1">
    <source>
        <dbReference type="SAM" id="MobiDB-lite"/>
    </source>
</evidence>
<protein>
    <submittedName>
        <fullName evidence="2">Uncharacterized protein</fullName>
    </submittedName>
</protein>
<keyword evidence="3" id="KW-1185">Reference proteome</keyword>
<name>A0A9P6CX98_9AGAR</name>
<evidence type="ECO:0000313" key="3">
    <source>
        <dbReference type="Proteomes" id="UP000807469"/>
    </source>
</evidence>
<proteinExistence type="predicted"/>
<accession>A0A9P6CX98</accession>
<reference evidence="2" key="1">
    <citation type="submission" date="2020-11" db="EMBL/GenBank/DDBJ databases">
        <authorList>
            <consortium name="DOE Joint Genome Institute"/>
            <person name="Ahrendt S."/>
            <person name="Riley R."/>
            <person name="Andreopoulos W."/>
            <person name="Labutti K."/>
            <person name="Pangilinan J."/>
            <person name="Ruiz-Duenas F.J."/>
            <person name="Barrasa J.M."/>
            <person name="Sanchez-Garcia M."/>
            <person name="Camarero S."/>
            <person name="Miyauchi S."/>
            <person name="Serrano A."/>
            <person name="Linde D."/>
            <person name="Babiker R."/>
            <person name="Drula E."/>
            <person name="Ayuso-Fernandez I."/>
            <person name="Pacheco R."/>
            <person name="Padilla G."/>
            <person name="Ferreira P."/>
            <person name="Barriuso J."/>
            <person name="Kellner H."/>
            <person name="Castanera R."/>
            <person name="Alfaro M."/>
            <person name="Ramirez L."/>
            <person name="Pisabarro A.G."/>
            <person name="Kuo A."/>
            <person name="Tritt A."/>
            <person name="Lipzen A."/>
            <person name="He G."/>
            <person name="Yan M."/>
            <person name="Ng V."/>
            <person name="Cullen D."/>
            <person name="Martin F."/>
            <person name="Rosso M.-N."/>
            <person name="Henrissat B."/>
            <person name="Hibbett D."/>
            <person name="Martinez A.T."/>
            <person name="Grigoriev I.V."/>
        </authorList>
    </citation>
    <scope>NUCLEOTIDE SEQUENCE</scope>
    <source>
        <strain evidence="2">CIRM-BRFM 674</strain>
    </source>
</reference>
<organism evidence="2 3">
    <name type="scientific">Pholiota conissans</name>
    <dbReference type="NCBI Taxonomy" id="109636"/>
    <lineage>
        <taxon>Eukaryota</taxon>
        <taxon>Fungi</taxon>
        <taxon>Dikarya</taxon>
        <taxon>Basidiomycota</taxon>
        <taxon>Agaricomycotina</taxon>
        <taxon>Agaricomycetes</taxon>
        <taxon>Agaricomycetidae</taxon>
        <taxon>Agaricales</taxon>
        <taxon>Agaricineae</taxon>
        <taxon>Strophariaceae</taxon>
        <taxon>Pholiota</taxon>
    </lineage>
</organism>
<dbReference type="AlphaFoldDB" id="A0A9P6CX98"/>
<dbReference type="Proteomes" id="UP000807469">
    <property type="component" value="Unassembled WGS sequence"/>
</dbReference>
<evidence type="ECO:0000313" key="2">
    <source>
        <dbReference type="EMBL" id="KAF9483846.1"/>
    </source>
</evidence>
<sequence>MSNEPPIVLAPRPVRLAAAFLDGNKQAPSDALDEFLSILTPAFLRPHLDSRWSFALTSPVSRTLTRNPFQRTLAARSPVLIPPAPPLTPAAVPLPPSPTPEQLIERIESL</sequence>
<feature type="compositionally biased region" description="Pro residues" evidence="1">
    <location>
        <begin position="80"/>
        <end position="99"/>
    </location>
</feature>